<dbReference type="FunFam" id="3.40.50.1000:FF:000028">
    <property type="entry name" value="Calcium-transporting P-type ATPase, putative"/>
    <property type="match status" value="1"/>
</dbReference>
<dbReference type="Gene3D" id="3.40.1110.10">
    <property type="entry name" value="Calcium-transporting ATPase, cytoplasmic domain N"/>
    <property type="match status" value="1"/>
</dbReference>
<evidence type="ECO:0000256" key="12">
    <source>
        <dbReference type="ARBA" id="ARBA00038148"/>
    </source>
</evidence>
<dbReference type="Pfam" id="PF00689">
    <property type="entry name" value="Cation_ATPase_C"/>
    <property type="match status" value="1"/>
</dbReference>
<name>A0A9W9FAZ8_9EURO</name>
<comment type="caution">
    <text evidence="16">The sequence shown here is derived from an EMBL/GenBank/DDBJ whole genome shotgun (WGS) entry which is preliminary data.</text>
</comment>
<keyword evidence="4" id="KW-0547">Nucleotide-binding</keyword>
<dbReference type="FunFam" id="3.40.1110.10:FF:000040">
    <property type="entry name" value="Calcium-transporting ATPase 1"/>
    <property type="match status" value="1"/>
</dbReference>
<evidence type="ECO:0000256" key="4">
    <source>
        <dbReference type="ARBA" id="ARBA00022741"/>
    </source>
</evidence>
<dbReference type="GO" id="GO:0000139">
    <property type="term" value="C:Golgi membrane"/>
    <property type="evidence" value="ECO:0007669"/>
    <property type="project" value="UniProtKB-SubCell"/>
</dbReference>
<dbReference type="SUPFAM" id="SSF56784">
    <property type="entry name" value="HAD-like"/>
    <property type="match status" value="1"/>
</dbReference>
<dbReference type="Pfam" id="PF00122">
    <property type="entry name" value="E1-E2_ATPase"/>
    <property type="match status" value="1"/>
</dbReference>
<evidence type="ECO:0000256" key="8">
    <source>
        <dbReference type="ARBA" id="ARBA00022967"/>
    </source>
</evidence>
<dbReference type="EMBL" id="JAPQKH010000005">
    <property type="protein sequence ID" value="KAJ5096903.1"/>
    <property type="molecule type" value="Genomic_DNA"/>
</dbReference>
<dbReference type="SFLD" id="SFLDS00003">
    <property type="entry name" value="Haloacid_Dehalogenase"/>
    <property type="match status" value="1"/>
</dbReference>
<keyword evidence="9 14" id="KW-1133">Transmembrane helix</keyword>
<evidence type="ECO:0000256" key="5">
    <source>
        <dbReference type="ARBA" id="ARBA00022837"/>
    </source>
</evidence>
<gene>
    <name evidence="16" type="ORF">N7456_007624</name>
</gene>
<reference evidence="16" key="1">
    <citation type="submission" date="2022-11" db="EMBL/GenBank/DDBJ databases">
        <authorList>
            <person name="Petersen C."/>
        </authorList>
    </citation>
    <scope>NUCLEOTIDE SEQUENCE</scope>
    <source>
        <strain evidence="16">IBT 30069</strain>
    </source>
</reference>
<keyword evidence="10" id="KW-0333">Golgi apparatus</keyword>
<evidence type="ECO:0000256" key="13">
    <source>
        <dbReference type="SAM" id="MobiDB-lite"/>
    </source>
</evidence>
<dbReference type="Gene3D" id="3.40.50.1000">
    <property type="entry name" value="HAD superfamily/HAD-like"/>
    <property type="match status" value="1"/>
</dbReference>
<feature type="region of interest" description="Disordered" evidence="13">
    <location>
        <begin position="1"/>
        <end position="42"/>
    </location>
</feature>
<evidence type="ECO:0000256" key="1">
    <source>
        <dbReference type="ARBA" id="ARBA00004653"/>
    </source>
</evidence>
<keyword evidence="6" id="KW-0067">ATP-binding</keyword>
<evidence type="ECO:0000256" key="11">
    <source>
        <dbReference type="ARBA" id="ARBA00023136"/>
    </source>
</evidence>
<dbReference type="EC" id="7.2.2.10" evidence="2"/>
<dbReference type="InterPro" id="IPR023214">
    <property type="entry name" value="HAD_sf"/>
</dbReference>
<dbReference type="Pfam" id="PF00690">
    <property type="entry name" value="Cation_ATPase_N"/>
    <property type="match status" value="1"/>
</dbReference>
<reference evidence="16" key="2">
    <citation type="journal article" date="2023" name="IMA Fungus">
        <title>Comparative genomic study of the Penicillium genus elucidates a diverse pangenome and 15 lateral gene transfer events.</title>
        <authorList>
            <person name="Petersen C."/>
            <person name="Sorensen T."/>
            <person name="Nielsen M.R."/>
            <person name="Sondergaard T.E."/>
            <person name="Sorensen J.L."/>
            <person name="Fitzpatrick D.A."/>
            <person name="Frisvad J.C."/>
            <person name="Nielsen K.L."/>
        </authorList>
    </citation>
    <scope>NUCLEOTIDE SEQUENCE</scope>
    <source>
        <strain evidence="16">IBT 30069</strain>
    </source>
</reference>
<feature type="transmembrane region" description="Helical" evidence="14">
    <location>
        <begin position="947"/>
        <end position="967"/>
    </location>
</feature>
<dbReference type="Pfam" id="PF13246">
    <property type="entry name" value="Cation_ATPase"/>
    <property type="match status" value="1"/>
</dbReference>
<dbReference type="SUPFAM" id="SSF81653">
    <property type="entry name" value="Calcium ATPase, transduction domain A"/>
    <property type="match status" value="1"/>
</dbReference>
<feature type="transmembrane region" description="Helical" evidence="14">
    <location>
        <begin position="988"/>
        <end position="1006"/>
    </location>
</feature>
<comment type="subcellular location">
    <subcellularLocation>
        <location evidence="1">Golgi apparatus membrane</location>
        <topology evidence="1">Multi-pass membrane protein</topology>
    </subcellularLocation>
</comment>
<dbReference type="SUPFAM" id="SSF81660">
    <property type="entry name" value="Metal cation-transporting ATPase, ATP-binding domain N"/>
    <property type="match status" value="1"/>
</dbReference>
<keyword evidence="7" id="KW-0460">Magnesium</keyword>
<feature type="transmembrane region" description="Helical" evidence="14">
    <location>
        <begin position="907"/>
        <end position="927"/>
    </location>
</feature>
<comment type="similarity">
    <text evidence="12">Belongs to the cation transport ATPase (P-type) (TC 3.A.3) family.</text>
</comment>
<feature type="domain" description="Cation-transporting P-type ATPase N-terminal" evidence="15">
    <location>
        <begin position="42"/>
        <end position="116"/>
    </location>
</feature>
<evidence type="ECO:0000259" key="15">
    <source>
        <dbReference type="SMART" id="SM00831"/>
    </source>
</evidence>
<dbReference type="GO" id="GO:0016887">
    <property type="term" value="F:ATP hydrolysis activity"/>
    <property type="evidence" value="ECO:0007669"/>
    <property type="project" value="InterPro"/>
</dbReference>
<evidence type="ECO:0000256" key="9">
    <source>
        <dbReference type="ARBA" id="ARBA00022989"/>
    </source>
</evidence>
<dbReference type="PROSITE" id="PS00154">
    <property type="entry name" value="ATPASE_E1_E2"/>
    <property type="match status" value="1"/>
</dbReference>
<feature type="transmembrane region" description="Helical" evidence="14">
    <location>
        <begin position="1018"/>
        <end position="1036"/>
    </location>
</feature>
<evidence type="ECO:0000256" key="6">
    <source>
        <dbReference type="ARBA" id="ARBA00022840"/>
    </source>
</evidence>
<feature type="compositionally biased region" description="Polar residues" evidence="13">
    <location>
        <begin position="13"/>
        <end position="28"/>
    </location>
</feature>
<keyword evidence="8" id="KW-1278">Translocase</keyword>
<dbReference type="InterPro" id="IPR023299">
    <property type="entry name" value="ATPase_P-typ_cyto_dom_N"/>
</dbReference>
<evidence type="ECO:0000256" key="7">
    <source>
        <dbReference type="ARBA" id="ARBA00022842"/>
    </source>
</evidence>
<dbReference type="Gene3D" id="1.20.1110.10">
    <property type="entry name" value="Calcium-transporting ATPase, transmembrane domain"/>
    <property type="match status" value="2"/>
</dbReference>
<protein>
    <recommendedName>
        <fullName evidence="2">P-type Ca(2+) transporter</fullName>
        <ecNumber evidence="2">7.2.2.10</ecNumber>
    </recommendedName>
</protein>
<evidence type="ECO:0000256" key="14">
    <source>
        <dbReference type="SAM" id="Phobius"/>
    </source>
</evidence>
<dbReference type="InterPro" id="IPR004014">
    <property type="entry name" value="ATPase_P-typ_cation-transptr_N"/>
</dbReference>
<dbReference type="InterPro" id="IPR036412">
    <property type="entry name" value="HAD-like_sf"/>
</dbReference>
<dbReference type="InterPro" id="IPR023298">
    <property type="entry name" value="ATPase_P-typ_TM_dom_sf"/>
</dbReference>
<keyword evidence="5" id="KW-0106">Calcium</keyword>
<dbReference type="InterPro" id="IPR018303">
    <property type="entry name" value="ATPase_P-typ_P_site"/>
</dbReference>
<feature type="transmembrane region" description="Helical" evidence="14">
    <location>
        <begin position="349"/>
        <end position="368"/>
    </location>
</feature>
<dbReference type="AlphaFoldDB" id="A0A9W9FAZ8"/>
<keyword evidence="11 14" id="KW-0472">Membrane</keyword>
<dbReference type="SUPFAM" id="SSF81665">
    <property type="entry name" value="Calcium ATPase, transmembrane domain M"/>
    <property type="match status" value="1"/>
</dbReference>
<accession>A0A9W9FAZ8</accession>
<dbReference type="GO" id="GO:0005388">
    <property type="term" value="F:P-type calcium transporter activity"/>
    <property type="evidence" value="ECO:0007669"/>
    <property type="project" value="UniProtKB-EC"/>
</dbReference>
<dbReference type="InterPro" id="IPR008250">
    <property type="entry name" value="ATPase_P-typ_transduc_dom_A_sf"/>
</dbReference>
<dbReference type="GO" id="GO:0005524">
    <property type="term" value="F:ATP binding"/>
    <property type="evidence" value="ECO:0007669"/>
    <property type="project" value="UniProtKB-KW"/>
</dbReference>
<keyword evidence="17" id="KW-1185">Reference proteome</keyword>
<evidence type="ECO:0000256" key="3">
    <source>
        <dbReference type="ARBA" id="ARBA00022692"/>
    </source>
</evidence>
<dbReference type="InterPro" id="IPR006068">
    <property type="entry name" value="ATPase_P-typ_cation-transptr_C"/>
</dbReference>
<dbReference type="PRINTS" id="PR00121">
    <property type="entry name" value="NAKATPASE"/>
</dbReference>
<evidence type="ECO:0000256" key="2">
    <source>
        <dbReference type="ARBA" id="ARBA00012790"/>
    </source>
</evidence>
<evidence type="ECO:0000313" key="17">
    <source>
        <dbReference type="Proteomes" id="UP001149165"/>
    </source>
</evidence>
<dbReference type="SFLD" id="SFLDF00027">
    <property type="entry name" value="p-type_atpase"/>
    <property type="match status" value="1"/>
</dbReference>
<dbReference type="SMART" id="SM00831">
    <property type="entry name" value="Cation_ATPase_N"/>
    <property type="match status" value="1"/>
</dbReference>
<evidence type="ECO:0000313" key="16">
    <source>
        <dbReference type="EMBL" id="KAJ5096903.1"/>
    </source>
</evidence>
<dbReference type="Proteomes" id="UP001149165">
    <property type="component" value="Unassembled WGS sequence"/>
</dbReference>
<dbReference type="Gene3D" id="2.70.150.10">
    <property type="entry name" value="Calcium-transporting ATPase, cytoplasmic transduction domain A"/>
    <property type="match status" value="1"/>
</dbReference>
<dbReference type="SFLD" id="SFLDG00002">
    <property type="entry name" value="C1.7:_P-type_atpase_like"/>
    <property type="match status" value="1"/>
</dbReference>
<feature type="region of interest" description="Disordered" evidence="13">
    <location>
        <begin position="637"/>
        <end position="658"/>
    </location>
</feature>
<feature type="transmembrane region" description="Helical" evidence="14">
    <location>
        <begin position="374"/>
        <end position="403"/>
    </location>
</feature>
<dbReference type="FunFam" id="1.20.1110.10:FF:000031">
    <property type="entry name" value="Calcium-transporting ATPase 1"/>
    <property type="match status" value="1"/>
</dbReference>
<dbReference type="InterPro" id="IPR044492">
    <property type="entry name" value="P_typ_ATPase_HD_dom"/>
</dbReference>
<sequence length="1060" mass="114512">MSRSATPALPLHNAQTSDSPRPSSTNPLNGRPDIPSSNSTSTYSLLEPYETAERLHTSLLHGLAPAEAEIRLARDGPNELPHEEPEPLWLRFLKQFKETLILLLLASAGISFVMGNYDDAISITLAVTIVVTVGFVQEYRSEKSLEALNRLVPHFAHLIRDIPTNNNAVNNPAHVSPDRRDEFEQLRTKSPGATSAALKASTTVPAVDLVAGDLVLFSTGDRIPADIRITNATDLSIDESNLTGENEPVVKYAEALRTGSAAKALKVASPRDSPFYDAPATGAVGADIRLNEQHNIAFMGTLVRSGYGQGIVISTGAKTEFGNISASLQEIESPRTPLQLSMDRLGQELSYISFGVIGLIVVIGLLQGRKLLEMFTIGVSLAVAAIPEGLPIIVTVTLALGVLRMAKRGAIMRRLPSVETLGSVNVVCSDKTGTLTMNHMTVTKMWHFDCDEAFEVQRDMTSVVAPGPAARTILRVGNIANNARLSRTHANSPANAASAAILSSTVDRDSSAVKSRWVGQPTDVAILDLLDTLGEDDVRDRISARVSETPFSSERKWMGVIIGSPGETHGGSDMAYIKGALEQVLARCDTYLTKDGREIILDETRRKVIRDAAEHMASEGLRVLAFASGAVRDASRGMKGFGSRSGTPVSKSSPKDDDDRYNGLVFAGLVGMNDPPRKDVHRSIRRLMTGGVRVIMITGDAETTAVAIAKKLGMPVNEHSGGRSVIRGDELDHMSTAELSQAIATTSIFARTSPDHKMKIVKALQARGDVVAMTGDGVNDAPALKKADIGISMGRLGTDVAKEAADMILTDDDFSTILRAIEQGKGIFYNIQNFITFQLSTSVAALSLVLLSTTLGFKNPLNAMQILWINILMDGPPAQSLGVEPVDPTIMNRPPRAKSARVLTRPLIQRVLTSAMVIMLGTLAIYIHEMGDITDGQPIDKRSRIVTAHDTTMTFTCFVLFDMFNALTCRSEGKSVLRGEIKLFGNKMFNYAVLGSLAGQACVIYLPFLQRVFQTEPLSFGSLFKLVILASSVFWVDEGRKYYYALRRRGGLGVGYSVNV</sequence>
<dbReference type="PANTHER" id="PTHR42861">
    <property type="entry name" value="CALCIUM-TRANSPORTING ATPASE"/>
    <property type="match status" value="1"/>
</dbReference>
<dbReference type="NCBIfam" id="TIGR01494">
    <property type="entry name" value="ATPase_P-type"/>
    <property type="match status" value="2"/>
</dbReference>
<dbReference type="OrthoDB" id="3352408at2759"/>
<proteinExistence type="inferred from homology"/>
<keyword evidence="3 14" id="KW-0812">Transmembrane</keyword>
<dbReference type="InterPro" id="IPR001757">
    <property type="entry name" value="P_typ_ATPase"/>
</dbReference>
<dbReference type="PRINTS" id="PR00119">
    <property type="entry name" value="CATATPASE"/>
</dbReference>
<dbReference type="InterPro" id="IPR059000">
    <property type="entry name" value="ATPase_P-type_domA"/>
</dbReference>
<evidence type="ECO:0000256" key="10">
    <source>
        <dbReference type="ARBA" id="ARBA00023034"/>
    </source>
</evidence>
<organism evidence="16 17">
    <name type="scientific">Penicillium angulare</name>
    <dbReference type="NCBI Taxonomy" id="116970"/>
    <lineage>
        <taxon>Eukaryota</taxon>
        <taxon>Fungi</taxon>
        <taxon>Dikarya</taxon>
        <taxon>Ascomycota</taxon>
        <taxon>Pezizomycotina</taxon>
        <taxon>Eurotiomycetes</taxon>
        <taxon>Eurotiomycetidae</taxon>
        <taxon>Eurotiales</taxon>
        <taxon>Aspergillaceae</taxon>
        <taxon>Penicillium</taxon>
    </lineage>
</organism>
<dbReference type="Pfam" id="PF08282">
    <property type="entry name" value="Hydrolase_3"/>
    <property type="match status" value="1"/>
</dbReference>